<dbReference type="PANTHER" id="PTHR48060">
    <property type="entry name" value="DNA DAMAGE-REPAIR/TOLERATION PROTEIN DRT100"/>
    <property type="match status" value="1"/>
</dbReference>
<dbReference type="OrthoDB" id="1394818at2759"/>
<dbReference type="InterPro" id="IPR003591">
    <property type="entry name" value="Leu-rich_rpt_typical-subtyp"/>
</dbReference>
<keyword evidence="8" id="KW-1133">Transmembrane helix</keyword>
<dbReference type="SUPFAM" id="SSF52058">
    <property type="entry name" value="L domain-like"/>
    <property type="match status" value="2"/>
</dbReference>
<gene>
    <name evidence="14" type="ORF">FNV43_RR00674</name>
</gene>
<reference evidence="14" key="1">
    <citation type="submission" date="2020-03" db="EMBL/GenBank/DDBJ databases">
        <title>A high-quality chromosome-level genome assembly of a woody plant with both climbing and erect habits, Rhamnella rubrinervis.</title>
        <authorList>
            <person name="Lu Z."/>
            <person name="Yang Y."/>
            <person name="Zhu X."/>
            <person name="Sun Y."/>
        </authorList>
    </citation>
    <scope>NUCLEOTIDE SEQUENCE</scope>
    <source>
        <strain evidence="14">BYM</strain>
        <tissue evidence="14">Leaf</tissue>
    </source>
</reference>
<keyword evidence="9" id="KW-0472">Membrane</keyword>
<dbReference type="InterPro" id="IPR053211">
    <property type="entry name" value="DNA_repair-toleration"/>
</dbReference>
<dbReference type="Pfam" id="PF13855">
    <property type="entry name" value="LRR_8"/>
    <property type="match status" value="3"/>
</dbReference>
<dbReference type="Pfam" id="PF08263">
    <property type="entry name" value="LRRNT_2"/>
    <property type="match status" value="1"/>
</dbReference>
<evidence type="ECO:0000256" key="11">
    <source>
        <dbReference type="ARBA" id="ARBA00023180"/>
    </source>
</evidence>
<dbReference type="SUPFAM" id="SSF52047">
    <property type="entry name" value="RNI-like"/>
    <property type="match status" value="1"/>
</dbReference>
<dbReference type="PANTHER" id="PTHR48060:SF21">
    <property type="entry name" value="L DOMAIN-LIKE PROTEIN"/>
    <property type="match status" value="1"/>
</dbReference>
<dbReference type="InterPro" id="IPR013210">
    <property type="entry name" value="LRR_N_plant-typ"/>
</dbReference>
<evidence type="ECO:0000313" key="15">
    <source>
        <dbReference type="Proteomes" id="UP000796880"/>
    </source>
</evidence>
<evidence type="ECO:0000256" key="5">
    <source>
        <dbReference type="ARBA" id="ARBA00022692"/>
    </source>
</evidence>
<evidence type="ECO:0000256" key="3">
    <source>
        <dbReference type="ARBA" id="ARBA00022475"/>
    </source>
</evidence>
<comment type="similarity">
    <text evidence="2">Belongs to the RLP family.</text>
</comment>
<evidence type="ECO:0000256" key="9">
    <source>
        <dbReference type="ARBA" id="ARBA00023136"/>
    </source>
</evidence>
<keyword evidence="7" id="KW-0677">Repeat</keyword>
<dbReference type="EMBL" id="VOIH02000001">
    <property type="protein sequence ID" value="KAF3456031.1"/>
    <property type="molecule type" value="Genomic_DNA"/>
</dbReference>
<evidence type="ECO:0000256" key="6">
    <source>
        <dbReference type="ARBA" id="ARBA00022729"/>
    </source>
</evidence>
<dbReference type="SMART" id="SM00369">
    <property type="entry name" value="LRR_TYP"/>
    <property type="match status" value="8"/>
</dbReference>
<dbReference type="Gene3D" id="3.80.10.10">
    <property type="entry name" value="Ribonuclease Inhibitor"/>
    <property type="match status" value="5"/>
</dbReference>
<dbReference type="InterPro" id="IPR001611">
    <property type="entry name" value="Leu-rich_rpt"/>
</dbReference>
<organism evidence="14 15">
    <name type="scientific">Rhamnella rubrinervis</name>
    <dbReference type="NCBI Taxonomy" id="2594499"/>
    <lineage>
        <taxon>Eukaryota</taxon>
        <taxon>Viridiplantae</taxon>
        <taxon>Streptophyta</taxon>
        <taxon>Embryophyta</taxon>
        <taxon>Tracheophyta</taxon>
        <taxon>Spermatophyta</taxon>
        <taxon>Magnoliopsida</taxon>
        <taxon>eudicotyledons</taxon>
        <taxon>Gunneridae</taxon>
        <taxon>Pentapetalae</taxon>
        <taxon>rosids</taxon>
        <taxon>fabids</taxon>
        <taxon>Rosales</taxon>
        <taxon>Rhamnaceae</taxon>
        <taxon>rhamnoid group</taxon>
        <taxon>Rhamneae</taxon>
        <taxon>Rhamnella</taxon>
    </lineage>
</organism>
<keyword evidence="4" id="KW-0433">Leucine-rich repeat</keyword>
<protein>
    <recommendedName>
        <fullName evidence="13">Leucine-rich repeat-containing N-terminal plant-type domain-containing protein</fullName>
    </recommendedName>
</protein>
<evidence type="ECO:0000256" key="12">
    <source>
        <dbReference type="SAM" id="SignalP"/>
    </source>
</evidence>
<keyword evidence="5" id="KW-0812">Transmembrane</keyword>
<dbReference type="GO" id="GO:0005886">
    <property type="term" value="C:plasma membrane"/>
    <property type="evidence" value="ECO:0007669"/>
    <property type="project" value="UniProtKB-SubCell"/>
</dbReference>
<proteinExistence type="inferred from homology"/>
<dbReference type="FunFam" id="3.80.10.10:FF:000041">
    <property type="entry name" value="LRR receptor-like serine/threonine-protein kinase ERECTA"/>
    <property type="match status" value="1"/>
</dbReference>
<evidence type="ECO:0000256" key="10">
    <source>
        <dbReference type="ARBA" id="ARBA00023170"/>
    </source>
</evidence>
<feature type="chain" id="PRO_5035469923" description="Leucine-rich repeat-containing N-terminal plant-type domain-containing protein" evidence="12">
    <location>
        <begin position="20"/>
        <end position="968"/>
    </location>
</feature>
<dbReference type="AlphaFoldDB" id="A0A8K0HN88"/>
<dbReference type="PRINTS" id="PR00019">
    <property type="entry name" value="LEURICHRPT"/>
</dbReference>
<comment type="caution">
    <text evidence="14">The sequence shown here is derived from an EMBL/GenBank/DDBJ whole genome shotgun (WGS) entry which is preliminary data.</text>
</comment>
<keyword evidence="6 12" id="KW-0732">Signal</keyword>
<evidence type="ECO:0000256" key="7">
    <source>
        <dbReference type="ARBA" id="ARBA00022737"/>
    </source>
</evidence>
<evidence type="ECO:0000313" key="14">
    <source>
        <dbReference type="EMBL" id="KAF3456031.1"/>
    </source>
</evidence>
<sequence length="968" mass="107030">MRTHLLFAWLFLMLVDLQAVSDQCRLSHQQSLLLKLKDSLLFNATSSKILVKWNESSDYCTWEGVTCEEGCVTGLKLSNESISGGIDNSGNLINLSFLNLSNAGFEGQIPKELSHLTSALVQNLTQLEELYLDGVNISAPGKEWVQALSFSLPKLRVLSLAACYLSGLIDQSLAKLEYLSVIRLDFNNLSAPIPRFFANFTNLTSLSLVSCGLYGTFPNEIFQVPTLQSIEIAHNELLQGSLPEFPKNSALQSLLPSCLFNGTLPNSMAKLIKLVYLDLSYNNFSGPIPSFNKNLTHIDLSSNGLTGPIPSTLWEGLLNLADVNLGYNFLNGNIPSSLFALPSLQSIELAFNQFSGPIAEFPNAPFSKLYYVDLRSNNLNGPIPMSIFKLRKLGALLLSSNEFNGTIQLHMFQGLRNLFNLDLSHNNLSFNVTETSNSNFTSLPRFNVLRLAYCNLKIFPDQMLKNQDGLRYLDLSNNQIYGVIPYWIWKLGNRSLTYLNLSHNHLVRVQEPYSPGFVSILDLHSNQLRGKIPVLPPYATYIDLSSNSFTSPISVALGNNAGLLSYISLANNGLTGVIPKAICNSESLQVLDLSNNSFNGRIPTCILTMRRIFEVDLRGNRLSGQIPDSFSVNCGLQTLDLNGNLLTDGIPKSLVNCTALEFLDLGNNHLHDTFPMSLKSIVTLRVLVLRSNKLYGHITCSESIGSWRRIQIVDVASNNFSGELPGQCLTKWNVMVDFEDDTNPRFDPRILDIIPYILYSKYYPSVMNKGLKMELVKIPTGFTAIDFSSNNFHGEVPNELGQLKSLIVLNFSNNALGGEIPSSFGNLSQLESLDLSRNHINGTIPASLSNLNFLSVLNLSNNQLFGRIPKGNQLQTFAADSFQGNIGLCGPPLTSNCTDNVAEISPDTPIDSHSTSDTEIEWNFISFEVGFIAGFGIVICPSCFGRDGENIILIVWRTLLITSYHSYF</sequence>
<dbReference type="FunFam" id="3.80.10.10:FF:000095">
    <property type="entry name" value="LRR receptor-like serine/threonine-protein kinase GSO1"/>
    <property type="match status" value="1"/>
</dbReference>
<evidence type="ECO:0000256" key="8">
    <source>
        <dbReference type="ARBA" id="ARBA00022989"/>
    </source>
</evidence>
<keyword evidence="15" id="KW-1185">Reference proteome</keyword>
<dbReference type="FunFam" id="3.80.10.10:FF:000111">
    <property type="entry name" value="LRR receptor-like serine/threonine-protein kinase ERECTA"/>
    <property type="match status" value="1"/>
</dbReference>
<name>A0A8K0HN88_9ROSA</name>
<evidence type="ECO:0000259" key="13">
    <source>
        <dbReference type="Pfam" id="PF08263"/>
    </source>
</evidence>
<dbReference type="Proteomes" id="UP000796880">
    <property type="component" value="Unassembled WGS sequence"/>
</dbReference>
<evidence type="ECO:0000256" key="2">
    <source>
        <dbReference type="ARBA" id="ARBA00009592"/>
    </source>
</evidence>
<evidence type="ECO:0000256" key="1">
    <source>
        <dbReference type="ARBA" id="ARBA00004251"/>
    </source>
</evidence>
<dbReference type="SMART" id="SM00365">
    <property type="entry name" value="LRR_SD22"/>
    <property type="match status" value="2"/>
</dbReference>
<dbReference type="Pfam" id="PF00560">
    <property type="entry name" value="LRR_1"/>
    <property type="match status" value="6"/>
</dbReference>
<keyword evidence="10" id="KW-0675">Receptor</keyword>
<comment type="subcellular location">
    <subcellularLocation>
        <location evidence="1">Cell membrane</location>
        <topology evidence="1">Single-pass type I membrane protein</topology>
    </subcellularLocation>
</comment>
<keyword evidence="3" id="KW-1003">Cell membrane</keyword>
<accession>A0A8K0HN88</accession>
<dbReference type="InterPro" id="IPR032675">
    <property type="entry name" value="LRR_dom_sf"/>
</dbReference>
<feature type="signal peptide" evidence="12">
    <location>
        <begin position="1"/>
        <end position="19"/>
    </location>
</feature>
<keyword evidence="11" id="KW-0325">Glycoprotein</keyword>
<evidence type="ECO:0000256" key="4">
    <source>
        <dbReference type="ARBA" id="ARBA00022614"/>
    </source>
</evidence>
<feature type="domain" description="Leucine-rich repeat-containing N-terminal plant-type" evidence="13">
    <location>
        <begin position="28"/>
        <end position="67"/>
    </location>
</feature>